<name>A0A369AGX8_9GAMM</name>
<evidence type="ECO:0000256" key="1">
    <source>
        <dbReference type="SAM" id="Phobius"/>
    </source>
</evidence>
<evidence type="ECO:0000313" key="3">
    <source>
        <dbReference type="EMBL" id="RCX08393.1"/>
    </source>
</evidence>
<accession>A0A369AGX8</accession>
<dbReference type="EMBL" id="QPJQ01000002">
    <property type="protein sequence ID" value="RCX08393.1"/>
    <property type="molecule type" value="Genomic_DNA"/>
</dbReference>
<dbReference type="Gene3D" id="6.10.340.10">
    <property type="match status" value="1"/>
</dbReference>
<keyword evidence="1" id="KW-1133">Transmembrane helix</keyword>
<reference evidence="3 4" key="1">
    <citation type="submission" date="2018-07" db="EMBL/GenBank/DDBJ databases">
        <title>Genomic Encyclopedia of Type Strains, Phase III (KMG-III): the genomes of soil and plant-associated and newly described type strains.</title>
        <authorList>
            <person name="Whitman W."/>
        </authorList>
    </citation>
    <scope>NUCLEOTIDE SEQUENCE [LARGE SCALE GENOMIC DNA]</scope>
    <source>
        <strain evidence="3 4">CECT 7731</strain>
    </source>
</reference>
<comment type="caution">
    <text evidence="3">The sequence shown here is derived from an EMBL/GenBank/DDBJ whole genome shotgun (WGS) entry which is preliminary data.</text>
</comment>
<evidence type="ECO:0000313" key="4">
    <source>
        <dbReference type="Proteomes" id="UP000253506"/>
    </source>
</evidence>
<dbReference type="PROSITE" id="PS50885">
    <property type="entry name" value="HAMP"/>
    <property type="match status" value="1"/>
</dbReference>
<gene>
    <name evidence="3" type="ORF">DFP77_10288</name>
</gene>
<feature type="domain" description="HAMP" evidence="2">
    <location>
        <begin position="87"/>
        <end position="142"/>
    </location>
</feature>
<keyword evidence="1" id="KW-0472">Membrane</keyword>
<protein>
    <submittedName>
        <fullName evidence="3">HAMP domain-containing protein</fullName>
    </submittedName>
</protein>
<dbReference type="GO" id="GO:0007165">
    <property type="term" value="P:signal transduction"/>
    <property type="evidence" value="ECO:0007669"/>
    <property type="project" value="InterPro"/>
</dbReference>
<dbReference type="RefSeq" id="WP_114410527.1">
    <property type="nucleotide sequence ID" value="NZ_QPJQ01000002.1"/>
</dbReference>
<proteinExistence type="predicted"/>
<dbReference type="Proteomes" id="UP000253506">
    <property type="component" value="Unassembled WGS sequence"/>
</dbReference>
<dbReference type="InterPro" id="IPR003660">
    <property type="entry name" value="HAMP_dom"/>
</dbReference>
<evidence type="ECO:0000259" key="2">
    <source>
        <dbReference type="PROSITE" id="PS50885"/>
    </source>
</evidence>
<organism evidence="3 4">
    <name type="scientific">Marinomonas foliarum</name>
    <dbReference type="NCBI Taxonomy" id="491950"/>
    <lineage>
        <taxon>Bacteria</taxon>
        <taxon>Pseudomonadati</taxon>
        <taxon>Pseudomonadota</taxon>
        <taxon>Gammaproteobacteria</taxon>
        <taxon>Oceanospirillales</taxon>
        <taxon>Oceanospirillaceae</taxon>
        <taxon>Marinomonas</taxon>
    </lineage>
</organism>
<dbReference type="AlphaFoldDB" id="A0A369AGX8"/>
<sequence>MIQTYEDTLAPVIALSIALKKQQSELTTLSNQYTQAMDESAKYLQNTLLAKAQIRSLETAEQARSSLVIACVLLALVIGLILSTVIRSLNRNLIAVLAILKEVAQGKLGSHKQNQGSGNPDEFQQLFIASNQMSDSLRLLIGHLINSNEKLVLTADEWTAVFKPLSAAVSEFVIEAIH</sequence>
<dbReference type="GO" id="GO:0016020">
    <property type="term" value="C:membrane"/>
    <property type="evidence" value="ECO:0007669"/>
    <property type="project" value="InterPro"/>
</dbReference>
<keyword evidence="1" id="KW-0812">Transmembrane</keyword>
<feature type="transmembrane region" description="Helical" evidence="1">
    <location>
        <begin position="67"/>
        <end position="86"/>
    </location>
</feature>